<evidence type="ECO:0000313" key="3">
    <source>
        <dbReference type="Proteomes" id="UP000008311"/>
    </source>
</evidence>
<evidence type="ECO:0000313" key="2">
    <source>
        <dbReference type="EMBL" id="EEF38144.1"/>
    </source>
</evidence>
<keyword evidence="3" id="KW-1185">Reference proteome</keyword>
<dbReference type="EMBL" id="EQ973933">
    <property type="protein sequence ID" value="EEF38144.1"/>
    <property type="molecule type" value="Genomic_DNA"/>
</dbReference>
<name>B9SE01_RICCO</name>
<dbReference type="AlphaFoldDB" id="B9SE01"/>
<dbReference type="PANTHER" id="PTHR33513:SF45">
    <property type="entry name" value="CYTOPLASMIC TRNA 2-THIOLATION PROTEIN"/>
    <property type="match status" value="1"/>
</dbReference>
<dbReference type="PANTHER" id="PTHR33513">
    <property type="entry name" value="OS06G0523300 PROTEIN"/>
    <property type="match status" value="1"/>
</dbReference>
<dbReference type="STRING" id="3988.B9SE01"/>
<gene>
    <name evidence="2" type="ORF">RCOM_1481450</name>
</gene>
<sequence length="107" mass="12246">MNKEGGACYFQMPVHYPRYTKKDYENMPEWQLDRLLADYGLPINGDLGYKREFAMGSFLWPDSSATYQEPKCSSSCSSAYGFDHDSSPCGSNKFKIVGFLFRLLRDA</sequence>
<organism evidence="2 3">
    <name type="scientific">Ricinus communis</name>
    <name type="common">Castor bean</name>
    <dbReference type="NCBI Taxonomy" id="3988"/>
    <lineage>
        <taxon>Eukaryota</taxon>
        <taxon>Viridiplantae</taxon>
        <taxon>Streptophyta</taxon>
        <taxon>Embryophyta</taxon>
        <taxon>Tracheophyta</taxon>
        <taxon>Spermatophyta</taxon>
        <taxon>Magnoliopsida</taxon>
        <taxon>eudicotyledons</taxon>
        <taxon>Gunneridae</taxon>
        <taxon>Pentapetalae</taxon>
        <taxon>rosids</taxon>
        <taxon>fabids</taxon>
        <taxon>Malpighiales</taxon>
        <taxon>Euphorbiaceae</taxon>
        <taxon>Acalyphoideae</taxon>
        <taxon>Acalypheae</taxon>
        <taxon>Ricinus</taxon>
    </lineage>
</organism>
<dbReference type="eggNOG" id="ENOG502S714">
    <property type="taxonomic scope" value="Eukaryota"/>
</dbReference>
<feature type="domain" description="DUF7722" evidence="1">
    <location>
        <begin position="16"/>
        <end position="61"/>
    </location>
</feature>
<reference evidence="3" key="1">
    <citation type="journal article" date="2010" name="Nat. Biotechnol.">
        <title>Draft genome sequence of the oilseed species Ricinus communis.</title>
        <authorList>
            <person name="Chan A.P."/>
            <person name="Crabtree J."/>
            <person name="Zhao Q."/>
            <person name="Lorenzi H."/>
            <person name="Orvis J."/>
            <person name="Puiu D."/>
            <person name="Melake-Berhan A."/>
            <person name="Jones K.M."/>
            <person name="Redman J."/>
            <person name="Chen G."/>
            <person name="Cahoon E.B."/>
            <person name="Gedil M."/>
            <person name="Stanke M."/>
            <person name="Haas B.J."/>
            <person name="Wortman J.R."/>
            <person name="Fraser-Liggett C.M."/>
            <person name="Ravel J."/>
            <person name="Rabinowicz P.D."/>
        </authorList>
    </citation>
    <scope>NUCLEOTIDE SEQUENCE [LARGE SCALE GENOMIC DNA]</scope>
    <source>
        <strain evidence="3">cv. Hale</strain>
    </source>
</reference>
<accession>B9SE01</accession>
<dbReference type="InterPro" id="IPR056139">
    <property type="entry name" value="DUF7722"/>
</dbReference>
<protein>
    <recommendedName>
        <fullName evidence="1">DUF7722 domain-containing protein</fullName>
    </recommendedName>
</protein>
<proteinExistence type="predicted"/>
<dbReference type="Pfam" id="PF24847">
    <property type="entry name" value="DUF7722"/>
    <property type="match status" value="1"/>
</dbReference>
<dbReference type="Proteomes" id="UP000008311">
    <property type="component" value="Unassembled WGS sequence"/>
</dbReference>
<dbReference type="InParanoid" id="B9SE01"/>
<evidence type="ECO:0000259" key="1">
    <source>
        <dbReference type="Pfam" id="PF24847"/>
    </source>
</evidence>